<gene>
    <name evidence="1" type="ORF">MSAN_00933300</name>
</gene>
<dbReference type="Proteomes" id="UP000623467">
    <property type="component" value="Unassembled WGS sequence"/>
</dbReference>
<dbReference type="AlphaFoldDB" id="A0A8H6YXR7"/>
<evidence type="ECO:0000313" key="1">
    <source>
        <dbReference type="EMBL" id="KAF7366751.1"/>
    </source>
</evidence>
<protein>
    <submittedName>
        <fullName evidence="1">Uncharacterized protein</fullName>
    </submittedName>
</protein>
<keyword evidence="2" id="KW-1185">Reference proteome</keyword>
<proteinExistence type="predicted"/>
<reference evidence="1" key="1">
    <citation type="submission" date="2020-05" db="EMBL/GenBank/DDBJ databases">
        <title>Mycena genomes resolve the evolution of fungal bioluminescence.</title>
        <authorList>
            <person name="Tsai I.J."/>
        </authorList>
    </citation>
    <scope>NUCLEOTIDE SEQUENCE</scope>
    <source>
        <strain evidence="1">160909Yilan</strain>
    </source>
</reference>
<dbReference type="EMBL" id="JACAZH010000006">
    <property type="protein sequence ID" value="KAF7366751.1"/>
    <property type="molecule type" value="Genomic_DNA"/>
</dbReference>
<evidence type="ECO:0000313" key="2">
    <source>
        <dbReference type="Proteomes" id="UP000623467"/>
    </source>
</evidence>
<accession>A0A8H6YXR7</accession>
<name>A0A8H6YXR7_9AGAR</name>
<comment type="caution">
    <text evidence="1">The sequence shown here is derived from an EMBL/GenBank/DDBJ whole genome shotgun (WGS) entry which is preliminary data.</text>
</comment>
<organism evidence="1 2">
    <name type="scientific">Mycena sanguinolenta</name>
    <dbReference type="NCBI Taxonomy" id="230812"/>
    <lineage>
        <taxon>Eukaryota</taxon>
        <taxon>Fungi</taxon>
        <taxon>Dikarya</taxon>
        <taxon>Basidiomycota</taxon>
        <taxon>Agaricomycotina</taxon>
        <taxon>Agaricomycetes</taxon>
        <taxon>Agaricomycetidae</taxon>
        <taxon>Agaricales</taxon>
        <taxon>Marasmiineae</taxon>
        <taxon>Mycenaceae</taxon>
        <taxon>Mycena</taxon>
    </lineage>
</organism>
<sequence length="202" mass="23243">MGAIRLQRKPFRCVIMGTDAGGRMSRTVINNPTQLERYKKEQQAKEDQRRAAMTEAQRRKEDDWLYKLRNNIPIPLPRHTDMRTRADRKKLRADAFAAQMDKMTDAYTQWSLTTPEGTLYAHPEDADVEETLRVRVIDLESDEDTDIPLLTDDELVSSAFVRQGLIPTAPYSPSIVFTIRALEAFRVHDPRIGVKALRPHPL</sequence>
<dbReference type="OrthoDB" id="2665372at2759"/>